<protein>
    <recommendedName>
        <fullName evidence="3">Carrier domain-containing protein</fullName>
    </recommendedName>
</protein>
<name>A0ABN1QG48_9ACTN</name>
<accession>A0ABN1QG48</accession>
<keyword evidence="2" id="KW-0597">Phosphoprotein</keyword>
<dbReference type="InterPro" id="IPR036736">
    <property type="entry name" value="ACP-like_sf"/>
</dbReference>
<keyword evidence="5" id="KW-1185">Reference proteome</keyword>
<gene>
    <name evidence="4" type="ORF">GCM10009560_53860</name>
</gene>
<dbReference type="PROSITE" id="PS00012">
    <property type="entry name" value="PHOSPHOPANTETHEINE"/>
    <property type="match status" value="1"/>
</dbReference>
<dbReference type="SUPFAM" id="SSF47336">
    <property type="entry name" value="ACP-like"/>
    <property type="match status" value="1"/>
</dbReference>
<organism evidence="4 5">
    <name type="scientific">Nonomuraea longicatena</name>
    <dbReference type="NCBI Taxonomy" id="83682"/>
    <lineage>
        <taxon>Bacteria</taxon>
        <taxon>Bacillati</taxon>
        <taxon>Actinomycetota</taxon>
        <taxon>Actinomycetes</taxon>
        <taxon>Streptosporangiales</taxon>
        <taxon>Streptosporangiaceae</taxon>
        <taxon>Nonomuraea</taxon>
    </lineage>
</organism>
<evidence type="ECO:0000256" key="1">
    <source>
        <dbReference type="ARBA" id="ARBA00022450"/>
    </source>
</evidence>
<dbReference type="PROSITE" id="PS50075">
    <property type="entry name" value="CARRIER"/>
    <property type="match status" value="1"/>
</dbReference>
<keyword evidence="1" id="KW-0596">Phosphopantetheine</keyword>
<evidence type="ECO:0000313" key="4">
    <source>
        <dbReference type="EMBL" id="GAA0941698.1"/>
    </source>
</evidence>
<evidence type="ECO:0000256" key="2">
    <source>
        <dbReference type="ARBA" id="ARBA00022553"/>
    </source>
</evidence>
<evidence type="ECO:0000313" key="5">
    <source>
        <dbReference type="Proteomes" id="UP001501578"/>
    </source>
</evidence>
<reference evidence="4 5" key="1">
    <citation type="journal article" date="2019" name="Int. J. Syst. Evol. Microbiol.">
        <title>The Global Catalogue of Microorganisms (GCM) 10K type strain sequencing project: providing services to taxonomists for standard genome sequencing and annotation.</title>
        <authorList>
            <consortium name="The Broad Institute Genomics Platform"/>
            <consortium name="The Broad Institute Genome Sequencing Center for Infectious Disease"/>
            <person name="Wu L."/>
            <person name="Ma J."/>
        </authorList>
    </citation>
    <scope>NUCLEOTIDE SEQUENCE [LARGE SCALE GENOMIC DNA]</scope>
    <source>
        <strain evidence="4 5">JCM 11136</strain>
    </source>
</reference>
<dbReference type="Gene3D" id="1.10.1200.10">
    <property type="entry name" value="ACP-like"/>
    <property type="match status" value="1"/>
</dbReference>
<sequence length="78" mass="8764">MAEFIELLETHAGEPDEGRLDDSVVDVLFEQLGYDSVALLEVLSQIRHQYGIDLAEEILADMKTPRQALHTINELINA</sequence>
<feature type="domain" description="Carrier" evidence="3">
    <location>
        <begin position="1"/>
        <end position="76"/>
    </location>
</feature>
<dbReference type="EMBL" id="BAAAHQ010000031">
    <property type="protein sequence ID" value="GAA0941698.1"/>
    <property type="molecule type" value="Genomic_DNA"/>
</dbReference>
<dbReference type="Pfam" id="PF00550">
    <property type="entry name" value="PP-binding"/>
    <property type="match status" value="1"/>
</dbReference>
<evidence type="ECO:0000259" key="3">
    <source>
        <dbReference type="PROSITE" id="PS50075"/>
    </source>
</evidence>
<comment type="caution">
    <text evidence="4">The sequence shown here is derived from an EMBL/GenBank/DDBJ whole genome shotgun (WGS) entry which is preliminary data.</text>
</comment>
<dbReference type="InterPro" id="IPR006162">
    <property type="entry name" value="Ppantetheine_attach_site"/>
</dbReference>
<dbReference type="InterPro" id="IPR009081">
    <property type="entry name" value="PP-bd_ACP"/>
</dbReference>
<proteinExistence type="predicted"/>
<dbReference type="Proteomes" id="UP001501578">
    <property type="component" value="Unassembled WGS sequence"/>
</dbReference>